<keyword evidence="5 6" id="KW-0472">Membrane</keyword>
<evidence type="ECO:0000256" key="4">
    <source>
        <dbReference type="ARBA" id="ARBA00022989"/>
    </source>
</evidence>
<feature type="transmembrane region" description="Helical" evidence="6">
    <location>
        <begin position="459"/>
        <end position="476"/>
    </location>
</feature>
<keyword evidence="2 6" id="KW-0812">Transmembrane</keyword>
<gene>
    <name evidence="9" type="ORF">BCR33DRAFT_714426</name>
</gene>
<evidence type="ECO:0000256" key="5">
    <source>
        <dbReference type="ARBA" id="ARBA00023136"/>
    </source>
</evidence>
<dbReference type="GO" id="GO:0005793">
    <property type="term" value="C:endoplasmic reticulum-Golgi intermediate compartment"/>
    <property type="evidence" value="ECO:0007669"/>
    <property type="project" value="TreeGrafter"/>
</dbReference>
<keyword evidence="10" id="KW-1185">Reference proteome</keyword>
<dbReference type="SUPFAM" id="SSF49899">
    <property type="entry name" value="Concanavalin A-like lectins/glucanases"/>
    <property type="match status" value="1"/>
</dbReference>
<evidence type="ECO:0000256" key="3">
    <source>
        <dbReference type="ARBA" id="ARBA00022729"/>
    </source>
</evidence>
<dbReference type="Pfam" id="PF03388">
    <property type="entry name" value="Lectin_leg-like"/>
    <property type="match status" value="1"/>
</dbReference>
<evidence type="ECO:0000259" key="8">
    <source>
        <dbReference type="PROSITE" id="PS51328"/>
    </source>
</evidence>
<protein>
    <submittedName>
        <fullName evidence="9">Concanavalin A-like lectin/glucanase</fullName>
    </submittedName>
</protein>
<dbReference type="GO" id="GO:0030134">
    <property type="term" value="C:COPII-coated ER to Golgi transport vesicle"/>
    <property type="evidence" value="ECO:0007669"/>
    <property type="project" value="TreeGrafter"/>
</dbReference>
<accession>A0A1Y2CNY5</accession>
<dbReference type="InterPro" id="IPR005052">
    <property type="entry name" value="Lectin_leg"/>
</dbReference>
<dbReference type="OrthoDB" id="10265193at2759"/>
<feature type="chain" id="PRO_5012688816" evidence="7">
    <location>
        <begin position="22"/>
        <end position="494"/>
    </location>
</feature>
<organism evidence="9 10">
    <name type="scientific">Rhizoclosmatium globosum</name>
    <dbReference type="NCBI Taxonomy" id="329046"/>
    <lineage>
        <taxon>Eukaryota</taxon>
        <taxon>Fungi</taxon>
        <taxon>Fungi incertae sedis</taxon>
        <taxon>Chytridiomycota</taxon>
        <taxon>Chytridiomycota incertae sedis</taxon>
        <taxon>Chytridiomycetes</taxon>
        <taxon>Chytridiales</taxon>
        <taxon>Chytriomycetaceae</taxon>
        <taxon>Rhizoclosmatium</taxon>
    </lineage>
</organism>
<evidence type="ECO:0000256" key="7">
    <source>
        <dbReference type="SAM" id="SignalP"/>
    </source>
</evidence>
<dbReference type="EMBL" id="MCGO01000011">
    <property type="protein sequence ID" value="ORY48703.1"/>
    <property type="molecule type" value="Genomic_DNA"/>
</dbReference>
<reference evidence="9 10" key="1">
    <citation type="submission" date="2016-07" db="EMBL/GenBank/DDBJ databases">
        <title>Pervasive Adenine N6-methylation of Active Genes in Fungi.</title>
        <authorList>
            <consortium name="DOE Joint Genome Institute"/>
            <person name="Mondo S.J."/>
            <person name="Dannebaum R.O."/>
            <person name="Kuo R.C."/>
            <person name="Labutti K."/>
            <person name="Haridas S."/>
            <person name="Kuo A."/>
            <person name="Salamov A."/>
            <person name="Ahrendt S.R."/>
            <person name="Lipzen A."/>
            <person name="Sullivan W."/>
            <person name="Andreopoulos W.B."/>
            <person name="Clum A."/>
            <person name="Lindquist E."/>
            <person name="Daum C."/>
            <person name="Ramamoorthy G.K."/>
            <person name="Gryganskyi A."/>
            <person name="Culley D."/>
            <person name="Magnuson J.K."/>
            <person name="James T.Y."/>
            <person name="O'Malley M.A."/>
            <person name="Stajich J.E."/>
            <person name="Spatafora J.W."/>
            <person name="Visel A."/>
            <person name="Grigoriev I.V."/>
        </authorList>
    </citation>
    <scope>NUCLEOTIDE SEQUENCE [LARGE SCALE GENOMIC DNA]</scope>
    <source>
        <strain evidence="9 10">JEL800</strain>
    </source>
</reference>
<evidence type="ECO:0000256" key="2">
    <source>
        <dbReference type="ARBA" id="ARBA00022692"/>
    </source>
</evidence>
<dbReference type="GO" id="GO:0000139">
    <property type="term" value="C:Golgi membrane"/>
    <property type="evidence" value="ECO:0007669"/>
    <property type="project" value="TreeGrafter"/>
</dbReference>
<name>A0A1Y2CNY5_9FUNG</name>
<dbReference type="InterPro" id="IPR013320">
    <property type="entry name" value="ConA-like_dom_sf"/>
</dbReference>
<evidence type="ECO:0000313" key="9">
    <source>
        <dbReference type="EMBL" id="ORY48703.1"/>
    </source>
</evidence>
<dbReference type="PANTHER" id="PTHR12223">
    <property type="entry name" value="VESICULAR MANNOSE-BINDING LECTIN"/>
    <property type="match status" value="1"/>
</dbReference>
<keyword evidence="9" id="KW-0430">Lectin</keyword>
<dbReference type="Gene3D" id="2.60.120.200">
    <property type="match status" value="1"/>
</dbReference>
<dbReference type="GO" id="GO:0005789">
    <property type="term" value="C:endoplasmic reticulum membrane"/>
    <property type="evidence" value="ECO:0007669"/>
    <property type="project" value="TreeGrafter"/>
</dbReference>
<keyword evidence="4 6" id="KW-1133">Transmembrane helix</keyword>
<dbReference type="InterPro" id="IPR051136">
    <property type="entry name" value="Intracellular_Lectin-GPT"/>
</dbReference>
<proteinExistence type="predicted"/>
<evidence type="ECO:0000256" key="1">
    <source>
        <dbReference type="ARBA" id="ARBA00004479"/>
    </source>
</evidence>
<comment type="subcellular location">
    <subcellularLocation>
        <location evidence="1">Membrane</location>
        <topology evidence="1">Single-pass type I membrane protein</topology>
    </subcellularLocation>
</comment>
<dbReference type="PROSITE" id="PS51328">
    <property type="entry name" value="L_LECTIN_LIKE"/>
    <property type="match status" value="1"/>
</dbReference>
<dbReference type="CDD" id="cd07308">
    <property type="entry name" value="lectin_leg-like"/>
    <property type="match status" value="1"/>
</dbReference>
<dbReference type="GO" id="GO:0006888">
    <property type="term" value="P:endoplasmic reticulum to Golgi vesicle-mediated transport"/>
    <property type="evidence" value="ECO:0007669"/>
    <property type="project" value="TreeGrafter"/>
</dbReference>
<dbReference type="Proteomes" id="UP000193642">
    <property type="component" value="Unassembled WGS sequence"/>
</dbReference>
<comment type="caution">
    <text evidence="9">The sequence shown here is derived from an EMBL/GenBank/DDBJ whole genome shotgun (WGS) entry which is preliminary data.</text>
</comment>
<feature type="signal peptide" evidence="7">
    <location>
        <begin position="1"/>
        <end position="21"/>
    </location>
</feature>
<dbReference type="AlphaFoldDB" id="A0A1Y2CNY5"/>
<evidence type="ECO:0000313" key="10">
    <source>
        <dbReference type="Proteomes" id="UP000193642"/>
    </source>
</evidence>
<feature type="domain" description="L-type lectin-like" evidence="8">
    <location>
        <begin position="37"/>
        <end position="278"/>
    </location>
</feature>
<dbReference type="PANTHER" id="PTHR12223:SF28">
    <property type="entry name" value="LECTIN, MANNOSE BINDING 1 LIKE"/>
    <property type="match status" value="1"/>
</dbReference>
<evidence type="ECO:0000256" key="6">
    <source>
        <dbReference type="SAM" id="Phobius"/>
    </source>
</evidence>
<keyword evidence="3 7" id="KW-0732">Signal</keyword>
<dbReference type="STRING" id="329046.A0A1Y2CNY5"/>
<dbReference type="GO" id="GO:0005537">
    <property type="term" value="F:D-mannose binding"/>
    <property type="evidence" value="ECO:0007669"/>
    <property type="project" value="TreeGrafter"/>
</dbReference>
<sequence length="494" mass="54622">MILEFLSVVLVLCASAVKASANSPIFQRPLEPLGFPTKYDYRQSLKKPFALNPGMKTSEKIASYNIPHWKASGYAHPVEDRVRLAPNAPEVQGAIWCTEPNPHKEWIATFSFKVSSPPSNNPSVNSGGEGLGIFYAKDPHQSGPIYGSKDLWQGLLIGMDSSLPGRRYVPLIYGYVNEYGTQAFNGYQKSPDANRVGFLGQCYRDYRNSPHRVYGRLSYVGKTLKLEMDLNQDGNAFSECFSKSNVDLPIGYHFGVSAATQKVLHDDHDLFSFEVSEVNPSGKKGQEEREGLPINKEDLQKIKEVTELVDKIEETENQASLPTGFSQEFGLPQIQILVQNQEKMINSINLLTEKFGMAPILAARLANHHFDRLTDMHMSRLGSETEDLERRIDKMMDVASSASKNVKMLIESVTATIALGDLTLKGLAEALERQNSQLESTVQLATVVQGTKKRGGGSWTMYLAFFVVGGLVVVAVRSAMRSSNTRSSGGLGYH</sequence>